<keyword evidence="2" id="KW-1185">Reference proteome</keyword>
<comment type="caution">
    <text evidence="1">The sequence shown here is derived from an EMBL/GenBank/DDBJ whole genome shotgun (WGS) entry which is preliminary data.</text>
</comment>
<sequence length="101" mass="11209">MTNTLEADLPQIRSVSRHFDLHAEELCEIDTSLMRSHSPSGFLQVSSVAAALGGAEAATRRALLILADRAWALHDTMNRVCEDYSQTEEYFRDELARAVSA</sequence>
<dbReference type="EMBL" id="JAUTXY010000014">
    <property type="protein sequence ID" value="MEE2060678.1"/>
    <property type="molecule type" value="Genomic_DNA"/>
</dbReference>
<accession>A0ABU7LGK1</accession>
<evidence type="ECO:0008006" key="3">
    <source>
        <dbReference type="Google" id="ProtNLM"/>
    </source>
</evidence>
<protein>
    <recommendedName>
        <fullName evidence="3">Excreted virulence factor EspC (Type VII ESX diderm)</fullName>
    </recommendedName>
</protein>
<name>A0ABU7LGK1_9NOCA</name>
<organism evidence="1 2">
    <name type="scientific">Rhodococcus artemisiae</name>
    <dbReference type="NCBI Taxonomy" id="714159"/>
    <lineage>
        <taxon>Bacteria</taxon>
        <taxon>Bacillati</taxon>
        <taxon>Actinomycetota</taxon>
        <taxon>Actinomycetes</taxon>
        <taxon>Mycobacteriales</taxon>
        <taxon>Nocardiaceae</taxon>
        <taxon>Rhodococcus</taxon>
    </lineage>
</organism>
<evidence type="ECO:0000313" key="1">
    <source>
        <dbReference type="EMBL" id="MEE2060678.1"/>
    </source>
</evidence>
<dbReference type="Proteomes" id="UP001336020">
    <property type="component" value="Unassembled WGS sequence"/>
</dbReference>
<reference evidence="1 2" key="1">
    <citation type="submission" date="2023-07" db="EMBL/GenBank/DDBJ databases">
        <authorList>
            <person name="Girao M."/>
            <person name="Carvalho M.F."/>
        </authorList>
    </citation>
    <scope>NUCLEOTIDE SEQUENCE [LARGE SCALE GENOMIC DNA]</scope>
    <source>
        <strain evidence="1 2">YIM65754</strain>
    </source>
</reference>
<evidence type="ECO:0000313" key="2">
    <source>
        <dbReference type="Proteomes" id="UP001336020"/>
    </source>
</evidence>
<proteinExistence type="predicted"/>
<gene>
    <name evidence="1" type="ORF">Q7514_24465</name>
</gene>
<dbReference type="RefSeq" id="WP_330135864.1">
    <property type="nucleotide sequence ID" value="NZ_JAUTXY010000014.1"/>
</dbReference>